<proteinExistence type="predicted"/>
<name>A0AAN6MP08_9PEZI</name>
<gene>
    <name evidence="2" type="ORF">C8A05DRAFT_31768</name>
</gene>
<protein>
    <submittedName>
        <fullName evidence="2">Uncharacterized protein</fullName>
    </submittedName>
</protein>
<reference evidence="2" key="1">
    <citation type="journal article" date="2023" name="Mol. Phylogenet. Evol.">
        <title>Genome-scale phylogeny and comparative genomics of the fungal order Sordariales.</title>
        <authorList>
            <person name="Hensen N."/>
            <person name="Bonometti L."/>
            <person name="Westerberg I."/>
            <person name="Brannstrom I.O."/>
            <person name="Guillou S."/>
            <person name="Cros-Aarteil S."/>
            <person name="Calhoun S."/>
            <person name="Haridas S."/>
            <person name="Kuo A."/>
            <person name="Mondo S."/>
            <person name="Pangilinan J."/>
            <person name="Riley R."/>
            <person name="LaButti K."/>
            <person name="Andreopoulos B."/>
            <person name="Lipzen A."/>
            <person name="Chen C."/>
            <person name="Yan M."/>
            <person name="Daum C."/>
            <person name="Ng V."/>
            <person name="Clum A."/>
            <person name="Steindorff A."/>
            <person name="Ohm R.A."/>
            <person name="Martin F."/>
            <person name="Silar P."/>
            <person name="Natvig D.O."/>
            <person name="Lalanne C."/>
            <person name="Gautier V."/>
            <person name="Ament-Velasquez S.L."/>
            <person name="Kruys A."/>
            <person name="Hutchinson M.I."/>
            <person name="Powell A.J."/>
            <person name="Barry K."/>
            <person name="Miller A.N."/>
            <person name="Grigoriev I.V."/>
            <person name="Debuchy R."/>
            <person name="Gladieux P."/>
            <person name="Hiltunen Thoren M."/>
            <person name="Johannesson H."/>
        </authorList>
    </citation>
    <scope>NUCLEOTIDE SEQUENCE</scope>
    <source>
        <strain evidence="2">CBS 103.79</strain>
    </source>
</reference>
<evidence type="ECO:0000313" key="3">
    <source>
        <dbReference type="Proteomes" id="UP001303889"/>
    </source>
</evidence>
<evidence type="ECO:0000256" key="1">
    <source>
        <dbReference type="SAM" id="MobiDB-lite"/>
    </source>
</evidence>
<sequence>MSGSVSTASKEPPEPSAPDKTLNVLNWPVQKRKMWHGKGRLPSWVEIRKVAEDAIDDELQSHSLERLIDTIRGPCRDAGFKAGRNRRDKHAQLKRDYYNMVMGLLRANIAWADFGKPGTTKPPPSRCPWRSIANVWVTCGSVGRFTDNSD</sequence>
<evidence type="ECO:0000313" key="2">
    <source>
        <dbReference type="EMBL" id="KAK3904441.1"/>
    </source>
</evidence>
<organism evidence="2 3">
    <name type="scientific">Staphylotrichum tortipilum</name>
    <dbReference type="NCBI Taxonomy" id="2831512"/>
    <lineage>
        <taxon>Eukaryota</taxon>
        <taxon>Fungi</taxon>
        <taxon>Dikarya</taxon>
        <taxon>Ascomycota</taxon>
        <taxon>Pezizomycotina</taxon>
        <taxon>Sordariomycetes</taxon>
        <taxon>Sordariomycetidae</taxon>
        <taxon>Sordariales</taxon>
        <taxon>Chaetomiaceae</taxon>
        <taxon>Staphylotrichum</taxon>
    </lineage>
</organism>
<dbReference type="EMBL" id="MU855397">
    <property type="protein sequence ID" value="KAK3904441.1"/>
    <property type="molecule type" value="Genomic_DNA"/>
</dbReference>
<keyword evidence="3" id="KW-1185">Reference proteome</keyword>
<feature type="region of interest" description="Disordered" evidence="1">
    <location>
        <begin position="1"/>
        <end position="23"/>
    </location>
</feature>
<reference evidence="2" key="2">
    <citation type="submission" date="2023-05" db="EMBL/GenBank/DDBJ databases">
        <authorList>
            <consortium name="Lawrence Berkeley National Laboratory"/>
            <person name="Steindorff A."/>
            <person name="Hensen N."/>
            <person name="Bonometti L."/>
            <person name="Westerberg I."/>
            <person name="Brannstrom I.O."/>
            <person name="Guillou S."/>
            <person name="Cros-Aarteil S."/>
            <person name="Calhoun S."/>
            <person name="Haridas S."/>
            <person name="Kuo A."/>
            <person name="Mondo S."/>
            <person name="Pangilinan J."/>
            <person name="Riley R."/>
            <person name="Labutti K."/>
            <person name="Andreopoulos B."/>
            <person name="Lipzen A."/>
            <person name="Chen C."/>
            <person name="Yanf M."/>
            <person name="Daum C."/>
            <person name="Ng V."/>
            <person name="Clum A."/>
            <person name="Ohm R."/>
            <person name="Martin F."/>
            <person name="Silar P."/>
            <person name="Natvig D."/>
            <person name="Lalanne C."/>
            <person name="Gautier V."/>
            <person name="Ament-Velasquez S.L."/>
            <person name="Kruys A."/>
            <person name="Hutchinson M.I."/>
            <person name="Powell A.J."/>
            <person name="Barry K."/>
            <person name="Miller A.N."/>
            <person name="Grigoriev I.V."/>
            <person name="Debuchy R."/>
            <person name="Gladieux P."/>
            <person name="Thoren M.H."/>
            <person name="Johannesson H."/>
        </authorList>
    </citation>
    <scope>NUCLEOTIDE SEQUENCE</scope>
    <source>
        <strain evidence="2">CBS 103.79</strain>
    </source>
</reference>
<accession>A0AAN6MP08</accession>
<dbReference type="AlphaFoldDB" id="A0AAN6MP08"/>
<dbReference type="Proteomes" id="UP001303889">
    <property type="component" value="Unassembled WGS sequence"/>
</dbReference>
<comment type="caution">
    <text evidence="2">The sequence shown here is derived from an EMBL/GenBank/DDBJ whole genome shotgun (WGS) entry which is preliminary data.</text>
</comment>